<dbReference type="Proteomes" id="UP000242699">
    <property type="component" value="Unassembled WGS sequence"/>
</dbReference>
<comment type="similarity">
    <text evidence="2">Belongs to the bacterial solute-binding protein 2 family.</text>
</comment>
<dbReference type="InterPro" id="IPR050555">
    <property type="entry name" value="Bact_Solute-Bind_Prot2"/>
</dbReference>
<reference evidence="4 5" key="1">
    <citation type="journal article" date="2014" name="BMC Genomics">
        <title>Comparison of environmental and isolate Sulfobacillus genomes reveals diverse carbon, sulfur, nitrogen, and hydrogen metabolisms.</title>
        <authorList>
            <person name="Justice N.B."/>
            <person name="Norman A."/>
            <person name="Brown C.T."/>
            <person name="Singh A."/>
            <person name="Thomas B.C."/>
            <person name="Banfield J.F."/>
        </authorList>
    </citation>
    <scope>NUCLEOTIDE SEQUENCE [LARGE SCALE GENOMIC DNA]</scope>
    <source>
        <strain evidence="4">AMDSBA1</strain>
    </source>
</reference>
<evidence type="ECO:0000256" key="2">
    <source>
        <dbReference type="ARBA" id="ARBA00007639"/>
    </source>
</evidence>
<evidence type="ECO:0000259" key="3">
    <source>
        <dbReference type="Pfam" id="PF13407"/>
    </source>
</evidence>
<dbReference type="PANTHER" id="PTHR30036">
    <property type="entry name" value="D-XYLOSE-BINDING PERIPLASMIC PROTEIN"/>
    <property type="match status" value="1"/>
</dbReference>
<dbReference type="InterPro" id="IPR028082">
    <property type="entry name" value="Peripla_BP_I"/>
</dbReference>
<dbReference type="SUPFAM" id="SSF53822">
    <property type="entry name" value="Periplasmic binding protein-like I"/>
    <property type="match status" value="1"/>
</dbReference>
<comment type="caution">
    <text evidence="4">The sequence shown here is derived from an EMBL/GenBank/DDBJ whole genome shotgun (WGS) entry which is preliminary data.</text>
</comment>
<proteinExistence type="inferred from homology"/>
<dbReference type="AlphaFoldDB" id="A0A2T2X2I1"/>
<name>A0A2T2X2I1_9FIRM</name>
<comment type="subcellular location">
    <subcellularLocation>
        <location evidence="1">Cell envelope</location>
    </subcellularLocation>
</comment>
<sequence>MVMLRNVWYHNGPIISVRIIHTLERMEHDAKVFDGTSGRSSHCDASTSSEWMRCQHFTDGSSPPRVAFIPQLIGIPYFTAMEHGGQAAAKRFHVDFNYDGPTTASAASQLSIYDSLIAQHYNAISISVLDPNTIDGAIARARKEGIVALTTDSDSPNSVRQAFVSEASNKALGYTLADQLAKELHGQGQVGIVSGSPTATNLNAWIGYIKQRLTSTYPHMSIVDTLYAGGSSSTSLQDAQNIMAAYPHVRALIAVASSNIPGVCQAVEDAHKVGSVTVTGYGSPMTVKPYMQAGVMKDF</sequence>
<evidence type="ECO:0000313" key="5">
    <source>
        <dbReference type="Proteomes" id="UP000242699"/>
    </source>
</evidence>
<dbReference type="CDD" id="cd06302">
    <property type="entry name" value="PBP1_LsrB_Quorum_Sensing-like"/>
    <property type="match status" value="1"/>
</dbReference>
<gene>
    <name evidence="4" type="ORF">C7B43_09750</name>
</gene>
<dbReference type="GO" id="GO:0030288">
    <property type="term" value="C:outer membrane-bounded periplasmic space"/>
    <property type="evidence" value="ECO:0007669"/>
    <property type="project" value="TreeGrafter"/>
</dbReference>
<evidence type="ECO:0000256" key="1">
    <source>
        <dbReference type="ARBA" id="ARBA00004196"/>
    </source>
</evidence>
<dbReference type="PANTHER" id="PTHR30036:SF7">
    <property type="entry name" value="ABC TRANSPORTER PERIPLASMIC-BINDING PROTEIN YPHF"/>
    <property type="match status" value="1"/>
</dbReference>
<protein>
    <submittedName>
        <fullName evidence="4">Autoinducer 2 ABC transporter substrate-binding protein</fullName>
    </submittedName>
</protein>
<dbReference type="InterPro" id="IPR025997">
    <property type="entry name" value="SBP_2_dom"/>
</dbReference>
<dbReference type="Gene3D" id="3.40.50.2300">
    <property type="match status" value="2"/>
</dbReference>
<accession>A0A2T2X2I1</accession>
<dbReference type="EMBL" id="PXYT01000019">
    <property type="protein sequence ID" value="PSR28687.1"/>
    <property type="molecule type" value="Genomic_DNA"/>
</dbReference>
<evidence type="ECO:0000313" key="4">
    <source>
        <dbReference type="EMBL" id="PSR28687.1"/>
    </source>
</evidence>
<feature type="domain" description="Periplasmic binding protein" evidence="3">
    <location>
        <begin position="66"/>
        <end position="297"/>
    </location>
</feature>
<dbReference type="GO" id="GO:0030246">
    <property type="term" value="F:carbohydrate binding"/>
    <property type="evidence" value="ECO:0007669"/>
    <property type="project" value="TreeGrafter"/>
</dbReference>
<organism evidence="4 5">
    <name type="scientific">Sulfobacillus benefaciens</name>
    <dbReference type="NCBI Taxonomy" id="453960"/>
    <lineage>
        <taxon>Bacteria</taxon>
        <taxon>Bacillati</taxon>
        <taxon>Bacillota</taxon>
        <taxon>Clostridia</taxon>
        <taxon>Eubacteriales</taxon>
        <taxon>Clostridiales Family XVII. Incertae Sedis</taxon>
        <taxon>Sulfobacillus</taxon>
    </lineage>
</organism>
<dbReference type="Pfam" id="PF13407">
    <property type="entry name" value="Peripla_BP_4"/>
    <property type="match status" value="1"/>
</dbReference>